<dbReference type="PANTHER" id="PTHR31314:SF113">
    <property type="entry name" value="MYB FAMILY TRANSCRIPTION FACTOR MPH1"/>
    <property type="match status" value="1"/>
</dbReference>
<comment type="subcellular location">
    <subcellularLocation>
        <location evidence="1">Nucleus</location>
    </subcellularLocation>
</comment>
<keyword evidence="3" id="KW-0804">Transcription</keyword>
<dbReference type="SUPFAM" id="SSF46689">
    <property type="entry name" value="Homeodomain-like"/>
    <property type="match status" value="1"/>
</dbReference>
<keyword evidence="4" id="KW-0539">Nucleus</keyword>
<dbReference type="EMBL" id="CP039345">
    <property type="protein sequence ID" value="QCD79425.1"/>
    <property type="molecule type" value="Genomic_DNA"/>
</dbReference>
<protein>
    <submittedName>
        <fullName evidence="7">Two-component response regulator ARR-B family</fullName>
    </submittedName>
</protein>
<dbReference type="AlphaFoldDB" id="A0A4D6KSA1"/>
<dbReference type="FunFam" id="1.10.10.60:FF:000007">
    <property type="entry name" value="Two-component response regulator"/>
    <property type="match status" value="1"/>
</dbReference>
<reference evidence="7 8" key="1">
    <citation type="submission" date="2019-04" db="EMBL/GenBank/DDBJ databases">
        <title>An improved genome assembly and genetic linkage map for asparagus bean, Vigna unguiculata ssp. sesquipedialis.</title>
        <authorList>
            <person name="Xia Q."/>
            <person name="Zhang R."/>
            <person name="Dong Y."/>
        </authorList>
    </citation>
    <scope>NUCLEOTIDE SEQUENCE [LARGE SCALE GENOMIC DNA]</scope>
    <source>
        <tissue evidence="7">Leaf</tissue>
    </source>
</reference>
<evidence type="ECO:0000259" key="6">
    <source>
        <dbReference type="PROSITE" id="PS51294"/>
    </source>
</evidence>
<dbReference type="InterPro" id="IPR009057">
    <property type="entry name" value="Homeodomain-like_sf"/>
</dbReference>
<gene>
    <name evidence="7" type="ORF">DEO72_LG1g3066</name>
</gene>
<evidence type="ECO:0000313" key="7">
    <source>
        <dbReference type="EMBL" id="QCD79425.1"/>
    </source>
</evidence>
<evidence type="ECO:0000313" key="8">
    <source>
        <dbReference type="Proteomes" id="UP000501690"/>
    </source>
</evidence>
<dbReference type="GO" id="GO:0003677">
    <property type="term" value="F:DNA binding"/>
    <property type="evidence" value="ECO:0007669"/>
    <property type="project" value="InterPro"/>
</dbReference>
<name>A0A4D6KSA1_VIGUN</name>
<feature type="compositionally biased region" description="Polar residues" evidence="5">
    <location>
        <begin position="265"/>
        <end position="284"/>
    </location>
</feature>
<dbReference type="Pfam" id="PF00249">
    <property type="entry name" value="Myb_DNA-binding"/>
    <property type="match status" value="1"/>
</dbReference>
<dbReference type="Proteomes" id="UP000501690">
    <property type="component" value="Linkage Group LG1"/>
</dbReference>
<dbReference type="InterPro" id="IPR017930">
    <property type="entry name" value="Myb_dom"/>
</dbReference>
<proteinExistence type="predicted"/>
<dbReference type="InterPro" id="IPR046955">
    <property type="entry name" value="PHR1-like"/>
</dbReference>
<dbReference type="GO" id="GO:0005634">
    <property type="term" value="C:nucleus"/>
    <property type="evidence" value="ECO:0007669"/>
    <property type="project" value="UniProtKB-SubCell"/>
</dbReference>
<dbReference type="NCBIfam" id="TIGR01557">
    <property type="entry name" value="myb_SHAQKYF"/>
    <property type="match status" value="1"/>
</dbReference>
<feature type="domain" description="HTH myb-type" evidence="6">
    <location>
        <begin position="77"/>
        <end position="132"/>
    </location>
</feature>
<evidence type="ECO:0000256" key="1">
    <source>
        <dbReference type="ARBA" id="ARBA00004123"/>
    </source>
</evidence>
<dbReference type="PANTHER" id="PTHR31314">
    <property type="entry name" value="MYB FAMILY TRANSCRIPTION FACTOR PHL7-LIKE"/>
    <property type="match status" value="1"/>
</dbReference>
<evidence type="ECO:0000256" key="4">
    <source>
        <dbReference type="ARBA" id="ARBA00023242"/>
    </source>
</evidence>
<keyword evidence="8" id="KW-1185">Reference proteome</keyword>
<dbReference type="GO" id="GO:0003700">
    <property type="term" value="F:DNA-binding transcription factor activity"/>
    <property type="evidence" value="ECO:0007669"/>
    <property type="project" value="InterPro"/>
</dbReference>
<evidence type="ECO:0000256" key="2">
    <source>
        <dbReference type="ARBA" id="ARBA00023015"/>
    </source>
</evidence>
<evidence type="ECO:0000256" key="5">
    <source>
        <dbReference type="SAM" id="MobiDB-lite"/>
    </source>
</evidence>
<accession>A0A4D6KSA1</accession>
<dbReference type="Gene3D" id="1.10.10.60">
    <property type="entry name" value="Homeodomain-like"/>
    <property type="match status" value="1"/>
</dbReference>
<sequence>MTSLELWLGIADEHNEPLSCGSIWRVLPVSPYLLVFDDDRVWIHVLLLLLLHDVKVKNMKNSKKTGVRKYQKSENPRLRWTPELHEYFVEVVEGLGGKNKATPKSILQMMHVKGLRISHIKSHLQMYRNLKGHTILSSMHQEMEGNEDYKDLPMCSNCSSQRSQEAKFRATKYDMGIVTQEIRPSENKGLSQTSETDYDLNQHTTNTAAKTCRPPSSSTNVLHLFATPSPHHHVAPRINLHCIFAPPRNSENCELPATVAHRHYNTSPDNMNQSRPPQLPPTSRSFERRTHTNGSGPGVRAEAGRVAVLGSMYA</sequence>
<evidence type="ECO:0000256" key="3">
    <source>
        <dbReference type="ARBA" id="ARBA00023163"/>
    </source>
</evidence>
<dbReference type="InterPro" id="IPR006447">
    <property type="entry name" value="Myb_dom_plants"/>
</dbReference>
<dbReference type="InterPro" id="IPR001005">
    <property type="entry name" value="SANT/Myb"/>
</dbReference>
<organism evidence="7 8">
    <name type="scientific">Vigna unguiculata</name>
    <name type="common">Cowpea</name>
    <dbReference type="NCBI Taxonomy" id="3917"/>
    <lineage>
        <taxon>Eukaryota</taxon>
        <taxon>Viridiplantae</taxon>
        <taxon>Streptophyta</taxon>
        <taxon>Embryophyta</taxon>
        <taxon>Tracheophyta</taxon>
        <taxon>Spermatophyta</taxon>
        <taxon>Magnoliopsida</taxon>
        <taxon>eudicotyledons</taxon>
        <taxon>Gunneridae</taxon>
        <taxon>Pentapetalae</taxon>
        <taxon>rosids</taxon>
        <taxon>fabids</taxon>
        <taxon>Fabales</taxon>
        <taxon>Fabaceae</taxon>
        <taxon>Papilionoideae</taxon>
        <taxon>50 kb inversion clade</taxon>
        <taxon>NPAAA clade</taxon>
        <taxon>indigoferoid/millettioid clade</taxon>
        <taxon>Phaseoleae</taxon>
        <taxon>Vigna</taxon>
    </lineage>
</organism>
<keyword evidence="2" id="KW-0805">Transcription regulation</keyword>
<dbReference type="PROSITE" id="PS51294">
    <property type="entry name" value="HTH_MYB"/>
    <property type="match status" value="1"/>
</dbReference>
<feature type="region of interest" description="Disordered" evidence="5">
    <location>
        <begin position="264"/>
        <end position="303"/>
    </location>
</feature>